<dbReference type="EMBL" id="JAAGRR010000190">
    <property type="protein sequence ID" value="NDY43502.1"/>
    <property type="molecule type" value="Genomic_DNA"/>
</dbReference>
<keyword evidence="3" id="KW-1003">Cell membrane</keyword>
<keyword evidence="4 7" id="KW-0812">Transmembrane</keyword>
<reference evidence="10 11" key="1">
    <citation type="submission" date="2020-02" db="EMBL/GenBank/DDBJ databases">
        <title>Comparative genomics of sulfur disproportionating microorganisms.</title>
        <authorList>
            <person name="Ward L.M."/>
            <person name="Bertran E."/>
            <person name="Johnston D.T."/>
        </authorList>
    </citation>
    <scope>NUCLEOTIDE SEQUENCE [LARGE SCALE GENOMIC DNA]</scope>
    <source>
        <strain evidence="10 11">DSM 100025</strain>
    </source>
</reference>
<feature type="transmembrane region" description="Helical" evidence="7">
    <location>
        <begin position="308"/>
        <end position="329"/>
    </location>
</feature>
<feature type="transmembrane region" description="Helical" evidence="7">
    <location>
        <begin position="253"/>
        <end position="277"/>
    </location>
</feature>
<evidence type="ECO:0000256" key="6">
    <source>
        <dbReference type="ARBA" id="ARBA00023136"/>
    </source>
</evidence>
<keyword evidence="6 7" id="KW-0472">Membrane</keyword>
<sequence length="377" mass="41711">MRYPVSIARKNLFHDRVRLSITLVGISFSVVLVLVQVGVYLGMMDNAASLITHTDADIWITARNNRNFDFALPFPEYRENRAKAVPGVASVKKLIMVWSLMKLRDGGSENVELVGFDPDSGAGGPWDLVEGRLADVKYHRGVIVDESSFSKLGRVRVGEYREIIDKRVRVVGICRGAKRITTAPILFASYKTAQELTPWLKGQTVFLLVKVRPGADVRAVRARLAAAMDREDVYTREEFAAATRRYWTFNTGMGVGFGFTVLMGLLVGAVIVSQTIYGATMEHLREFGTLKALGAENRTVYGIILRQALLSGWMGYGIGLAANAVVIHFYRAAGQMVWQPWQLFALDLGLTLAMCAGASLVSVRRAMQVDPVEVFRA</sequence>
<dbReference type="PANTHER" id="PTHR43738:SF1">
    <property type="entry name" value="HEMIN TRANSPORT SYSTEM PERMEASE PROTEIN HRTB-RELATED"/>
    <property type="match status" value="1"/>
</dbReference>
<evidence type="ECO:0000256" key="5">
    <source>
        <dbReference type="ARBA" id="ARBA00022989"/>
    </source>
</evidence>
<gene>
    <name evidence="10" type="ORF">G3N55_11720</name>
</gene>
<evidence type="ECO:0000256" key="2">
    <source>
        <dbReference type="ARBA" id="ARBA00022448"/>
    </source>
</evidence>
<dbReference type="PIRSF" id="PIRSF031773">
    <property type="entry name" value="DevC"/>
    <property type="match status" value="1"/>
</dbReference>
<dbReference type="InterPro" id="IPR025857">
    <property type="entry name" value="MacB_PCD"/>
</dbReference>
<dbReference type="Pfam" id="PF12704">
    <property type="entry name" value="MacB_PCD"/>
    <property type="match status" value="1"/>
</dbReference>
<dbReference type="InterPro" id="IPR051125">
    <property type="entry name" value="ABC-4/HrtB_transporter"/>
</dbReference>
<name>A0A6N9TQF5_DISTH</name>
<dbReference type="RefSeq" id="WP_163299789.1">
    <property type="nucleotide sequence ID" value="NZ_JAAGRR010000190.1"/>
</dbReference>
<evidence type="ECO:0000259" key="8">
    <source>
        <dbReference type="Pfam" id="PF02687"/>
    </source>
</evidence>
<dbReference type="InterPro" id="IPR005891">
    <property type="entry name" value="DevC"/>
</dbReference>
<evidence type="ECO:0000256" key="3">
    <source>
        <dbReference type="ARBA" id="ARBA00022475"/>
    </source>
</evidence>
<dbReference type="InterPro" id="IPR003838">
    <property type="entry name" value="ABC3_permease_C"/>
</dbReference>
<keyword evidence="5 7" id="KW-1133">Transmembrane helix</keyword>
<dbReference type="Proteomes" id="UP000469346">
    <property type="component" value="Unassembled WGS sequence"/>
</dbReference>
<evidence type="ECO:0000256" key="1">
    <source>
        <dbReference type="ARBA" id="ARBA00004651"/>
    </source>
</evidence>
<feature type="domain" description="MacB-like periplasmic core" evidence="9">
    <location>
        <begin position="21"/>
        <end position="226"/>
    </location>
</feature>
<feature type="transmembrane region" description="Helical" evidence="7">
    <location>
        <begin position="21"/>
        <end position="43"/>
    </location>
</feature>
<keyword evidence="11" id="KW-1185">Reference proteome</keyword>
<dbReference type="GO" id="GO:0005886">
    <property type="term" value="C:plasma membrane"/>
    <property type="evidence" value="ECO:0007669"/>
    <property type="project" value="UniProtKB-SubCell"/>
</dbReference>
<dbReference type="AlphaFoldDB" id="A0A6N9TQF5"/>
<comment type="caution">
    <text evidence="10">The sequence shown here is derived from an EMBL/GenBank/DDBJ whole genome shotgun (WGS) entry which is preliminary data.</text>
</comment>
<keyword evidence="2" id="KW-0813">Transport</keyword>
<evidence type="ECO:0000259" key="9">
    <source>
        <dbReference type="Pfam" id="PF12704"/>
    </source>
</evidence>
<organism evidence="10 11">
    <name type="scientific">Dissulfurirhabdus thermomarina</name>
    <dbReference type="NCBI Taxonomy" id="1765737"/>
    <lineage>
        <taxon>Bacteria</taxon>
        <taxon>Deltaproteobacteria</taxon>
        <taxon>Dissulfurirhabdaceae</taxon>
        <taxon>Dissulfurirhabdus</taxon>
    </lineage>
</organism>
<evidence type="ECO:0000313" key="10">
    <source>
        <dbReference type="EMBL" id="NDY43502.1"/>
    </source>
</evidence>
<evidence type="ECO:0000256" key="4">
    <source>
        <dbReference type="ARBA" id="ARBA00022692"/>
    </source>
</evidence>
<feature type="domain" description="ABC3 transporter permease C-terminal" evidence="8">
    <location>
        <begin position="259"/>
        <end position="370"/>
    </location>
</feature>
<comment type="subcellular location">
    <subcellularLocation>
        <location evidence="1">Cell membrane</location>
        <topology evidence="1">Multi-pass membrane protein</topology>
    </subcellularLocation>
</comment>
<feature type="transmembrane region" description="Helical" evidence="7">
    <location>
        <begin position="341"/>
        <end position="361"/>
    </location>
</feature>
<dbReference type="PANTHER" id="PTHR43738">
    <property type="entry name" value="ABC TRANSPORTER, MEMBRANE PROTEIN"/>
    <property type="match status" value="1"/>
</dbReference>
<protein>
    <submittedName>
        <fullName evidence="10">FtsX-like permease family protein</fullName>
    </submittedName>
</protein>
<evidence type="ECO:0000313" key="11">
    <source>
        <dbReference type="Proteomes" id="UP000469346"/>
    </source>
</evidence>
<evidence type="ECO:0000256" key="7">
    <source>
        <dbReference type="SAM" id="Phobius"/>
    </source>
</evidence>
<dbReference type="Pfam" id="PF02687">
    <property type="entry name" value="FtsX"/>
    <property type="match status" value="1"/>
</dbReference>
<accession>A0A6N9TQF5</accession>
<proteinExistence type="predicted"/>